<dbReference type="EMBL" id="JH815900">
    <property type="protein sequence ID" value="EKC19154.1"/>
    <property type="molecule type" value="Genomic_DNA"/>
</dbReference>
<sequence length="242" mass="28159">MGYLKWLFVAGSVGFVFLAILVSFYIVNEAPNIPVSVSNEKETVMQKIKDGLYRVQVNEMDASLIEQQLDKFNVWEEGAEFVHMSKVKIEQFPDLLDHLAENYQDSGITLEDRRKWEGAYLAEEWTSKFIEWKFNTEKAGSTGVQGARYGIVAFVKSSDGKYVDCMLTIYKLDFKLAPTLLLNDHAILWGLYKWSTIEKVEIDRSISKDEITRFQNFFRYKALKEFKKEGIIDRIPNKHRLE</sequence>
<evidence type="ECO:0000313" key="1">
    <source>
        <dbReference type="EMBL" id="EKC19154.1"/>
    </source>
</evidence>
<gene>
    <name evidence="1" type="ORF">CGI_10009549</name>
</gene>
<protein>
    <submittedName>
        <fullName evidence="1">Uncharacterized protein</fullName>
    </submittedName>
</protein>
<organism evidence="1">
    <name type="scientific">Magallana gigas</name>
    <name type="common">Pacific oyster</name>
    <name type="synonym">Crassostrea gigas</name>
    <dbReference type="NCBI Taxonomy" id="29159"/>
    <lineage>
        <taxon>Eukaryota</taxon>
        <taxon>Metazoa</taxon>
        <taxon>Spiralia</taxon>
        <taxon>Lophotrochozoa</taxon>
        <taxon>Mollusca</taxon>
        <taxon>Bivalvia</taxon>
        <taxon>Autobranchia</taxon>
        <taxon>Pteriomorphia</taxon>
        <taxon>Ostreida</taxon>
        <taxon>Ostreoidea</taxon>
        <taxon>Ostreidae</taxon>
        <taxon>Magallana</taxon>
    </lineage>
</organism>
<dbReference type="InParanoid" id="K1PJV6"/>
<dbReference type="HOGENOM" id="CLU_1148162_0_0_1"/>
<name>K1PJV6_MAGGI</name>
<accession>K1PJV6</accession>
<reference evidence="1" key="1">
    <citation type="journal article" date="2012" name="Nature">
        <title>The oyster genome reveals stress adaptation and complexity of shell formation.</title>
        <authorList>
            <person name="Zhang G."/>
            <person name="Fang X."/>
            <person name="Guo X."/>
            <person name="Li L."/>
            <person name="Luo R."/>
            <person name="Xu F."/>
            <person name="Yang P."/>
            <person name="Zhang L."/>
            <person name="Wang X."/>
            <person name="Qi H."/>
            <person name="Xiong Z."/>
            <person name="Que H."/>
            <person name="Xie Y."/>
            <person name="Holland P.W."/>
            <person name="Paps J."/>
            <person name="Zhu Y."/>
            <person name="Wu F."/>
            <person name="Chen Y."/>
            <person name="Wang J."/>
            <person name="Peng C."/>
            <person name="Meng J."/>
            <person name="Yang L."/>
            <person name="Liu J."/>
            <person name="Wen B."/>
            <person name="Zhang N."/>
            <person name="Huang Z."/>
            <person name="Zhu Q."/>
            <person name="Feng Y."/>
            <person name="Mount A."/>
            <person name="Hedgecock D."/>
            <person name="Xu Z."/>
            <person name="Liu Y."/>
            <person name="Domazet-Loso T."/>
            <person name="Du Y."/>
            <person name="Sun X."/>
            <person name="Zhang S."/>
            <person name="Liu B."/>
            <person name="Cheng P."/>
            <person name="Jiang X."/>
            <person name="Li J."/>
            <person name="Fan D."/>
            <person name="Wang W."/>
            <person name="Fu W."/>
            <person name="Wang T."/>
            <person name="Wang B."/>
            <person name="Zhang J."/>
            <person name="Peng Z."/>
            <person name="Li Y."/>
            <person name="Li N."/>
            <person name="Wang J."/>
            <person name="Chen M."/>
            <person name="He Y."/>
            <person name="Tan F."/>
            <person name="Song X."/>
            <person name="Zheng Q."/>
            <person name="Huang R."/>
            <person name="Yang H."/>
            <person name="Du X."/>
            <person name="Chen L."/>
            <person name="Yang M."/>
            <person name="Gaffney P.M."/>
            <person name="Wang S."/>
            <person name="Luo L."/>
            <person name="She Z."/>
            <person name="Ming Y."/>
            <person name="Huang W."/>
            <person name="Zhang S."/>
            <person name="Huang B."/>
            <person name="Zhang Y."/>
            <person name="Qu T."/>
            <person name="Ni P."/>
            <person name="Miao G."/>
            <person name="Wang J."/>
            <person name="Wang Q."/>
            <person name="Steinberg C.E."/>
            <person name="Wang H."/>
            <person name="Li N."/>
            <person name="Qian L."/>
            <person name="Zhang G."/>
            <person name="Li Y."/>
            <person name="Yang H."/>
            <person name="Liu X."/>
            <person name="Wang J."/>
            <person name="Yin Y."/>
            <person name="Wang J."/>
        </authorList>
    </citation>
    <scope>NUCLEOTIDE SEQUENCE [LARGE SCALE GENOMIC DNA]</scope>
    <source>
        <strain evidence="1">05x7-T-G4-1.051#20</strain>
    </source>
</reference>
<proteinExistence type="predicted"/>
<dbReference type="AlphaFoldDB" id="K1PJV6"/>